<dbReference type="EMBL" id="JADILZ010000054">
    <property type="protein sequence ID" value="MBO8478447.1"/>
    <property type="molecule type" value="Genomic_DNA"/>
</dbReference>
<dbReference type="Pfam" id="PF04230">
    <property type="entry name" value="PS_pyruv_trans"/>
    <property type="match status" value="1"/>
</dbReference>
<reference evidence="2" key="1">
    <citation type="submission" date="2020-10" db="EMBL/GenBank/DDBJ databases">
        <authorList>
            <person name="Gilroy R."/>
        </authorList>
    </citation>
    <scope>NUCLEOTIDE SEQUENCE</scope>
    <source>
        <strain evidence="2">2478</strain>
    </source>
</reference>
<proteinExistence type="predicted"/>
<dbReference type="InterPro" id="IPR007345">
    <property type="entry name" value="Polysacch_pyruvyl_Trfase"/>
</dbReference>
<comment type="caution">
    <text evidence="2">The sequence shown here is derived from an EMBL/GenBank/DDBJ whole genome shotgun (WGS) entry which is preliminary data.</text>
</comment>
<evidence type="ECO:0000259" key="1">
    <source>
        <dbReference type="Pfam" id="PF04230"/>
    </source>
</evidence>
<name>A0A9D9ITD4_9BACT</name>
<keyword evidence="2" id="KW-0808">Transferase</keyword>
<evidence type="ECO:0000313" key="2">
    <source>
        <dbReference type="EMBL" id="MBO8478447.1"/>
    </source>
</evidence>
<sequence length="379" mass="43966">MKPYIIISGFNINDNNRGTAALSYGSIPFLLSHKYIKEGQILVNFRFYKNILRKRNRLDIKQSIPVENMKWQYITFNIFFVERWLFEKFGILLPFSKLKRILSNLELVAAINGGDGFSDIYSTKTFLSRLPDISYAMKIGIPVVLLPQTIGPFKYEQNYKIAVAILKYATHIYVRDDKFSADLDTLGLRYTLTKDLSYYMKPKQWDIIVKKVAVGLNISGLAYSNKFRTLSGEFDNYPLLVFEIIKYFQQKNIWLYLIPHSYNYSQPEESNDDLIASRDVYEKLNNKSNVLLIDRDLTSPEVKYLISKMSFFIGTRMHANFAAIYSGVPVFGLSYSYKFQGAFEANGVYNRVSSIVNIDSHDVKLIIDKIDTLFKEIYE</sequence>
<protein>
    <submittedName>
        <fullName evidence="2">Polysaccharide pyruvyl transferase family protein</fullName>
    </submittedName>
</protein>
<dbReference type="PANTHER" id="PTHR36836">
    <property type="entry name" value="COLANIC ACID BIOSYNTHESIS PROTEIN WCAK"/>
    <property type="match status" value="1"/>
</dbReference>
<feature type="domain" description="Polysaccharide pyruvyl transferase" evidence="1">
    <location>
        <begin position="51"/>
        <end position="337"/>
    </location>
</feature>
<evidence type="ECO:0000313" key="3">
    <source>
        <dbReference type="Proteomes" id="UP000823771"/>
    </source>
</evidence>
<organism evidence="2 3">
    <name type="scientific">Candidatus Cryptobacteroides excrementipullorum</name>
    <dbReference type="NCBI Taxonomy" id="2840761"/>
    <lineage>
        <taxon>Bacteria</taxon>
        <taxon>Pseudomonadati</taxon>
        <taxon>Bacteroidota</taxon>
        <taxon>Bacteroidia</taxon>
        <taxon>Bacteroidales</taxon>
        <taxon>Candidatus Cryptobacteroides</taxon>
    </lineage>
</organism>
<reference evidence="2" key="2">
    <citation type="journal article" date="2021" name="PeerJ">
        <title>Extensive microbial diversity within the chicken gut microbiome revealed by metagenomics and culture.</title>
        <authorList>
            <person name="Gilroy R."/>
            <person name="Ravi A."/>
            <person name="Getino M."/>
            <person name="Pursley I."/>
            <person name="Horton D.L."/>
            <person name="Alikhan N.F."/>
            <person name="Baker D."/>
            <person name="Gharbi K."/>
            <person name="Hall N."/>
            <person name="Watson M."/>
            <person name="Adriaenssens E.M."/>
            <person name="Foster-Nyarko E."/>
            <person name="Jarju S."/>
            <person name="Secka A."/>
            <person name="Antonio M."/>
            <person name="Oren A."/>
            <person name="Chaudhuri R.R."/>
            <person name="La Ragione R."/>
            <person name="Hildebrand F."/>
            <person name="Pallen M.J."/>
        </authorList>
    </citation>
    <scope>NUCLEOTIDE SEQUENCE</scope>
    <source>
        <strain evidence="2">2478</strain>
    </source>
</reference>
<accession>A0A9D9ITD4</accession>
<dbReference type="PANTHER" id="PTHR36836:SF1">
    <property type="entry name" value="COLANIC ACID BIOSYNTHESIS PROTEIN WCAK"/>
    <property type="match status" value="1"/>
</dbReference>
<gene>
    <name evidence="2" type="ORF">IAB80_06145</name>
</gene>
<dbReference type="Proteomes" id="UP000823771">
    <property type="component" value="Unassembled WGS sequence"/>
</dbReference>
<dbReference type="AlphaFoldDB" id="A0A9D9ITD4"/>
<dbReference type="GO" id="GO:0016740">
    <property type="term" value="F:transferase activity"/>
    <property type="evidence" value="ECO:0007669"/>
    <property type="project" value="UniProtKB-KW"/>
</dbReference>